<dbReference type="InterPro" id="IPR048634">
    <property type="entry name" value="SecD_SecF_C"/>
</dbReference>
<comment type="caution">
    <text evidence="3">The sequence shown here is derived from an EMBL/GenBank/DDBJ whole genome shotgun (WGS) entry which is preliminary data.</text>
</comment>
<dbReference type="SUPFAM" id="SSF82866">
    <property type="entry name" value="Multidrug efflux transporter AcrB transmembrane domain"/>
    <property type="match status" value="2"/>
</dbReference>
<feature type="transmembrane region" description="Helical" evidence="1">
    <location>
        <begin position="715"/>
        <end position="735"/>
    </location>
</feature>
<evidence type="ECO:0000256" key="1">
    <source>
        <dbReference type="SAM" id="Phobius"/>
    </source>
</evidence>
<feature type="transmembrane region" description="Helical" evidence="1">
    <location>
        <begin position="365"/>
        <end position="384"/>
    </location>
</feature>
<evidence type="ECO:0000313" key="3">
    <source>
        <dbReference type="EMBL" id="MCX2524941.1"/>
    </source>
</evidence>
<feature type="transmembrane region" description="Helical" evidence="1">
    <location>
        <begin position="415"/>
        <end position="434"/>
    </location>
</feature>
<dbReference type="EMBL" id="JAPIVE010000003">
    <property type="protein sequence ID" value="MCX2524941.1"/>
    <property type="molecule type" value="Genomic_DNA"/>
</dbReference>
<accession>A0AA41ZHS6</accession>
<feature type="transmembrane region" description="Helical" evidence="1">
    <location>
        <begin position="339"/>
        <end position="359"/>
    </location>
</feature>
<keyword evidence="1" id="KW-1133">Transmembrane helix</keyword>
<feature type="transmembrane region" description="Helical" evidence="1">
    <location>
        <begin position="12"/>
        <end position="30"/>
    </location>
</feature>
<feature type="transmembrane region" description="Helical" evidence="1">
    <location>
        <begin position="662"/>
        <end position="680"/>
    </location>
</feature>
<proteinExistence type="predicted"/>
<dbReference type="Proteomes" id="UP001165678">
    <property type="component" value="Unassembled WGS sequence"/>
</dbReference>
<organism evidence="3 4">
    <name type="scientific">Larsenimonas rhizosphaerae</name>
    <dbReference type="NCBI Taxonomy" id="2944682"/>
    <lineage>
        <taxon>Bacteria</taxon>
        <taxon>Pseudomonadati</taxon>
        <taxon>Pseudomonadota</taxon>
        <taxon>Gammaproteobacteria</taxon>
        <taxon>Oceanospirillales</taxon>
        <taxon>Halomonadaceae</taxon>
        <taxon>Larsenimonas</taxon>
    </lineage>
</organism>
<name>A0AA41ZHS6_9GAMM</name>
<feature type="domain" description="Protein export membrane protein SecD/SecF C-terminal" evidence="2">
    <location>
        <begin position="624"/>
        <end position="707"/>
    </location>
</feature>
<dbReference type="PANTHER" id="PTHR33406">
    <property type="entry name" value="MEMBRANE PROTEIN MJ1562-RELATED"/>
    <property type="match status" value="1"/>
</dbReference>
<feature type="transmembrane region" description="Helical" evidence="1">
    <location>
        <begin position="741"/>
        <end position="762"/>
    </location>
</feature>
<dbReference type="GO" id="GO:0005886">
    <property type="term" value="C:plasma membrane"/>
    <property type="evidence" value="ECO:0007669"/>
    <property type="project" value="TreeGrafter"/>
</dbReference>
<gene>
    <name evidence="3" type="ORF">OQ287_11875</name>
</gene>
<feature type="transmembrane region" description="Helical" evidence="1">
    <location>
        <begin position="636"/>
        <end position="655"/>
    </location>
</feature>
<protein>
    <recommendedName>
        <fullName evidence="2">Protein export membrane protein SecD/SecF C-terminal domain-containing protein</fullName>
    </recommendedName>
</protein>
<keyword evidence="1" id="KW-0472">Membrane</keyword>
<feature type="transmembrane region" description="Helical" evidence="1">
    <location>
        <begin position="248"/>
        <end position="267"/>
    </location>
</feature>
<keyword evidence="1" id="KW-0812">Transmembrane</keyword>
<keyword evidence="4" id="KW-1185">Reference proteome</keyword>
<reference evidence="3" key="1">
    <citation type="submission" date="2022-11" db="EMBL/GenBank/DDBJ databases">
        <title>Larsenimonas rhizosphaerae sp. nov., isolated from a tidal mudflat.</title>
        <authorList>
            <person name="Lee S.D."/>
            <person name="Kim I.S."/>
        </authorList>
    </citation>
    <scope>NUCLEOTIDE SEQUENCE</scope>
    <source>
        <strain evidence="3">GH2-1</strain>
    </source>
</reference>
<sequence length="777" mass="84818">MNTSGAHRPSWAWSWGGVILLCAVICGWLLTHGARFDTRVTALLPDTHQSELVGRANHQLGAQFEDRFVLLLSADSLNDTAARLAGLLNQSPAVASLQWRPDDFESGDIVKALGPYRYRLMAPDWQDDVDAGQLENIEQQALKGLFMPDGLDQHPIRDPYGLLNHWLTYQLPSLFKTHHNLVTVTSEEGQEYAVLIGTLHGNPFDQGTQAQLDASLATFNDQFPRATLLRSGMIFHASEGARQARREMSTFGLSALMGLLLMLWLVFRSPKTMASLLLPLVTGGLFALTVTLLIFGRLHLLTIAFGTSLIGIAIDYAIHMQCARAAEQHHFSLSRLLPGLALGLASSVIAFAAQALTPLPGLRQMAIFAAAGLIGAWITVVVWLPRIRMKNTPHAARLADRLWAPFSRLQGRLRAPTALGLAALALILIVSRLGTDDSLRLLNTSSPDLLGDEQQVQRLLHRDTGTRYLLLTAQTADLWLDAADQLHPLLSSLKKEGHLGGFELLSDHVPTMVHQDDNLERTRTLYQQNLATLYTRAGLPETLVQQADRTLTSPPYLTLDHWLATGPGKSDQRLWIGPADPTEPQGAVAGIISLTGKADASAIKALQAADRNDPHLRLVDRVADISSVLGQLRRQIAWWVGGALVLLGLGLSLRYRRRTWRVMAPAAGAVLLVLSLYSLLGVPLNLFHQLALLLVIGLGLDAGIFITEHPTAHHAWLAITLSTLSSLLAFGLLAFSATPVLHYIGLTTLLGLLSVWLLVPLVQPRQPTSPQGSITHE</sequence>
<dbReference type="InterPro" id="IPR050545">
    <property type="entry name" value="Mycobact_MmpL"/>
</dbReference>
<dbReference type="AlphaFoldDB" id="A0AA41ZHS6"/>
<dbReference type="Pfam" id="PF02355">
    <property type="entry name" value="SecD_SecF_C"/>
    <property type="match status" value="1"/>
</dbReference>
<dbReference type="Gene3D" id="1.20.1640.10">
    <property type="entry name" value="Multidrug efflux transporter AcrB transmembrane domain"/>
    <property type="match status" value="2"/>
</dbReference>
<evidence type="ECO:0000259" key="2">
    <source>
        <dbReference type="Pfam" id="PF02355"/>
    </source>
</evidence>
<evidence type="ECO:0000313" key="4">
    <source>
        <dbReference type="Proteomes" id="UP001165678"/>
    </source>
</evidence>
<dbReference type="PANTHER" id="PTHR33406:SF13">
    <property type="entry name" value="MEMBRANE PROTEIN YDFJ"/>
    <property type="match status" value="1"/>
</dbReference>
<feature type="transmembrane region" description="Helical" evidence="1">
    <location>
        <begin position="300"/>
        <end position="318"/>
    </location>
</feature>
<dbReference type="RefSeq" id="WP_265896567.1">
    <property type="nucleotide sequence ID" value="NZ_JAPIVE010000003.1"/>
</dbReference>
<feature type="transmembrane region" description="Helical" evidence="1">
    <location>
        <begin position="274"/>
        <end position="294"/>
    </location>
</feature>
<feature type="transmembrane region" description="Helical" evidence="1">
    <location>
        <begin position="686"/>
        <end position="706"/>
    </location>
</feature>